<evidence type="ECO:0000313" key="11">
    <source>
        <dbReference type="Proteomes" id="UP000277204"/>
    </source>
</evidence>
<keyword evidence="6" id="KW-0904">Protein phosphatase</keyword>
<feature type="domain" description="SH2" evidence="9">
    <location>
        <begin position="25"/>
        <end position="121"/>
    </location>
</feature>
<evidence type="ECO:0000256" key="8">
    <source>
        <dbReference type="ARBA" id="ARBA00051722"/>
    </source>
</evidence>
<keyword evidence="3" id="KW-0963">Cytoplasm</keyword>
<accession>A0A183NAP4</accession>
<evidence type="ECO:0000256" key="7">
    <source>
        <dbReference type="ARBA" id="ARBA00022999"/>
    </source>
</evidence>
<evidence type="ECO:0000256" key="1">
    <source>
        <dbReference type="ARBA" id="ARBA00004496"/>
    </source>
</evidence>
<keyword evidence="4" id="KW-0677">Repeat</keyword>
<dbReference type="PANTHER" id="PTHR46559">
    <property type="entry name" value="TYROSINE-PROTEIN PHOSPHATASE NON-RECEPTOR TYPE 11"/>
    <property type="match status" value="1"/>
</dbReference>
<organism evidence="10 11">
    <name type="scientific">Schistosoma margrebowiei</name>
    <dbReference type="NCBI Taxonomy" id="48269"/>
    <lineage>
        <taxon>Eukaryota</taxon>
        <taxon>Metazoa</taxon>
        <taxon>Spiralia</taxon>
        <taxon>Lophotrochozoa</taxon>
        <taxon>Platyhelminthes</taxon>
        <taxon>Trematoda</taxon>
        <taxon>Digenea</taxon>
        <taxon>Strigeidida</taxon>
        <taxon>Schistosomatoidea</taxon>
        <taxon>Schistosomatidae</taxon>
        <taxon>Schistosoma</taxon>
    </lineage>
</organism>
<dbReference type="AlphaFoldDB" id="A0A183NAP4"/>
<comment type="subcellular location">
    <subcellularLocation>
        <location evidence="1">Cytoplasm</location>
    </subcellularLocation>
</comment>
<dbReference type="EC" id="3.1.3.48" evidence="2"/>
<dbReference type="GO" id="GO:0005737">
    <property type="term" value="C:cytoplasm"/>
    <property type="evidence" value="ECO:0007669"/>
    <property type="project" value="UniProtKB-SubCell"/>
</dbReference>
<comment type="catalytic activity">
    <reaction evidence="8">
        <text>O-phospho-L-tyrosyl-[protein] + H2O = L-tyrosyl-[protein] + phosphate</text>
        <dbReference type="Rhea" id="RHEA:10684"/>
        <dbReference type="Rhea" id="RHEA-COMP:10136"/>
        <dbReference type="Rhea" id="RHEA-COMP:20101"/>
        <dbReference type="ChEBI" id="CHEBI:15377"/>
        <dbReference type="ChEBI" id="CHEBI:43474"/>
        <dbReference type="ChEBI" id="CHEBI:46858"/>
        <dbReference type="ChEBI" id="CHEBI:61978"/>
        <dbReference type="EC" id="3.1.3.48"/>
    </reaction>
</comment>
<dbReference type="GO" id="GO:0070374">
    <property type="term" value="P:positive regulation of ERK1 and ERK2 cascade"/>
    <property type="evidence" value="ECO:0007669"/>
    <property type="project" value="TreeGrafter"/>
</dbReference>
<dbReference type="GO" id="GO:0004726">
    <property type="term" value="F:non-membrane spanning protein tyrosine phosphatase activity"/>
    <property type="evidence" value="ECO:0007669"/>
    <property type="project" value="TreeGrafter"/>
</dbReference>
<dbReference type="SMART" id="SM00252">
    <property type="entry name" value="SH2"/>
    <property type="match status" value="1"/>
</dbReference>
<dbReference type="EMBL" id="UZAI01021259">
    <property type="protein sequence ID" value="VDP54955.1"/>
    <property type="molecule type" value="Genomic_DNA"/>
</dbReference>
<evidence type="ECO:0000256" key="5">
    <source>
        <dbReference type="ARBA" id="ARBA00022801"/>
    </source>
</evidence>
<evidence type="ECO:0000256" key="6">
    <source>
        <dbReference type="ARBA" id="ARBA00022912"/>
    </source>
</evidence>
<gene>
    <name evidence="10" type="ORF">SMRZ_LOCUS25369</name>
</gene>
<dbReference type="Proteomes" id="UP000277204">
    <property type="component" value="Unassembled WGS sequence"/>
</dbReference>
<dbReference type="InterPro" id="IPR036860">
    <property type="entry name" value="SH2_dom_sf"/>
</dbReference>
<sequence>MSGALTGFQINGAHGLQYPAEQMAWFHHNLTGLEAEKLLTLKGVSGSFLARPSHSTPGSFTLSVRRGDEVTHIRIQNTEEFLDLYGGEKFATLSELVTYYMENEGQLREKNGDLIELKYPLISEDPTTER</sequence>
<protein>
    <recommendedName>
        <fullName evidence="2">protein-tyrosine-phosphatase</fullName>
        <ecNumber evidence="2">3.1.3.48</ecNumber>
    </recommendedName>
</protein>
<evidence type="ECO:0000256" key="4">
    <source>
        <dbReference type="ARBA" id="ARBA00022737"/>
    </source>
</evidence>
<name>A0A183NAP4_9TREM</name>
<keyword evidence="7" id="KW-0727">SH2 domain</keyword>
<evidence type="ECO:0000256" key="3">
    <source>
        <dbReference type="ARBA" id="ARBA00022490"/>
    </source>
</evidence>
<dbReference type="Pfam" id="PF00017">
    <property type="entry name" value="SH2"/>
    <property type="match status" value="1"/>
</dbReference>
<keyword evidence="5" id="KW-0378">Hydrolase</keyword>
<dbReference type="PRINTS" id="PR00401">
    <property type="entry name" value="SH2DOMAIN"/>
</dbReference>
<dbReference type="PANTHER" id="PTHR46559:SF3">
    <property type="entry name" value="TYROSINE-PROTEIN PHOSPHATASE NON-RECEPTOR TYPE"/>
    <property type="match status" value="1"/>
</dbReference>
<keyword evidence="11" id="KW-1185">Reference proteome</keyword>
<reference evidence="10 11" key="1">
    <citation type="submission" date="2018-11" db="EMBL/GenBank/DDBJ databases">
        <authorList>
            <consortium name="Pathogen Informatics"/>
        </authorList>
    </citation>
    <scope>NUCLEOTIDE SEQUENCE [LARGE SCALE GENOMIC DNA]</scope>
    <source>
        <strain evidence="10 11">Zambia</strain>
    </source>
</reference>
<dbReference type="CDD" id="cd10340">
    <property type="entry name" value="SH2_N-SH2_SHP_like"/>
    <property type="match status" value="1"/>
</dbReference>
<evidence type="ECO:0000313" key="10">
    <source>
        <dbReference type="EMBL" id="VDP54955.1"/>
    </source>
</evidence>
<dbReference type="SUPFAM" id="SSF55550">
    <property type="entry name" value="SH2 domain"/>
    <property type="match status" value="1"/>
</dbReference>
<dbReference type="Gene3D" id="3.30.505.10">
    <property type="entry name" value="SH2 domain"/>
    <property type="match status" value="1"/>
</dbReference>
<proteinExistence type="predicted"/>
<dbReference type="GO" id="GO:0050839">
    <property type="term" value="F:cell adhesion molecule binding"/>
    <property type="evidence" value="ECO:0007669"/>
    <property type="project" value="TreeGrafter"/>
</dbReference>
<dbReference type="PROSITE" id="PS50001">
    <property type="entry name" value="SH2"/>
    <property type="match status" value="1"/>
</dbReference>
<dbReference type="STRING" id="48269.A0A183NAP4"/>
<evidence type="ECO:0000256" key="2">
    <source>
        <dbReference type="ARBA" id="ARBA00013064"/>
    </source>
</evidence>
<evidence type="ECO:0000259" key="9">
    <source>
        <dbReference type="PROSITE" id="PS50001"/>
    </source>
</evidence>
<dbReference type="GO" id="GO:0030971">
    <property type="term" value="F:receptor tyrosine kinase binding"/>
    <property type="evidence" value="ECO:0007669"/>
    <property type="project" value="TreeGrafter"/>
</dbReference>
<dbReference type="InterPro" id="IPR000980">
    <property type="entry name" value="SH2"/>
</dbReference>
<dbReference type="FunFam" id="3.30.505.10:FF:000018">
    <property type="entry name" value="Tyrosine-protein phosphatase non-receptor type"/>
    <property type="match status" value="1"/>
</dbReference>